<dbReference type="Pfam" id="PF06568">
    <property type="entry name" value="YjiS-like"/>
    <property type="match status" value="1"/>
</dbReference>
<dbReference type="RefSeq" id="WP_075852736.1">
    <property type="nucleotide sequence ID" value="NZ_FMAC01000003.1"/>
</dbReference>
<dbReference type="EMBL" id="FMAC01000003">
    <property type="protein sequence ID" value="SCB18239.1"/>
    <property type="molecule type" value="Genomic_DNA"/>
</dbReference>
<evidence type="ECO:0000256" key="1">
    <source>
        <dbReference type="SAM" id="MobiDB-lite"/>
    </source>
</evidence>
<sequence>MTNSQFLVVDNLAATVDELCLKFGAWRTARALLFVAWRRRQTYKQVSELSNYQLRDIGLPEREDPLGHPSYMPPHLRTYS</sequence>
<dbReference type="AlphaFoldDB" id="A0A1C3US10"/>
<dbReference type="OrthoDB" id="8420205at2"/>
<keyword evidence="4" id="KW-1185">Reference proteome</keyword>
<name>A0A1C3US10_9HYPH</name>
<feature type="domain" description="YjiS-like" evidence="2">
    <location>
        <begin position="30"/>
        <end position="59"/>
    </location>
</feature>
<organism evidence="3 4">
    <name type="scientific">Rhizobium hainanense</name>
    <dbReference type="NCBI Taxonomy" id="52131"/>
    <lineage>
        <taxon>Bacteria</taxon>
        <taxon>Pseudomonadati</taxon>
        <taxon>Pseudomonadota</taxon>
        <taxon>Alphaproteobacteria</taxon>
        <taxon>Hyphomicrobiales</taxon>
        <taxon>Rhizobiaceae</taxon>
        <taxon>Rhizobium/Agrobacterium group</taxon>
        <taxon>Rhizobium</taxon>
    </lineage>
</organism>
<reference evidence="4" key="1">
    <citation type="submission" date="2016-08" db="EMBL/GenBank/DDBJ databases">
        <authorList>
            <person name="Varghese N."/>
            <person name="Submissions Spin"/>
        </authorList>
    </citation>
    <scope>NUCLEOTIDE SEQUENCE [LARGE SCALE GENOMIC DNA]</scope>
    <source>
        <strain evidence="4">CCBAU 57015</strain>
    </source>
</reference>
<dbReference type="Proteomes" id="UP000186228">
    <property type="component" value="Unassembled WGS sequence"/>
</dbReference>
<protein>
    <recommendedName>
        <fullName evidence="2">YjiS-like domain-containing protein</fullName>
    </recommendedName>
</protein>
<gene>
    <name evidence="3" type="ORF">GA0061100_10366</name>
</gene>
<proteinExistence type="predicted"/>
<feature type="region of interest" description="Disordered" evidence="1">
    <location>
        <begin position="60"/>
        <end position="80"/>
    </location>
</feature>
<dbReference type="InterPro" id="IPR009506">
    <property type="entry name" value="YjiS-like"/>
</dbReference>
<accession>A0A1C3US10</accession>
<evidence type="ECO:0000313" key="4">
    <source>
        <dbReference type="Proteomes" id="UP000186228"/>
    </source>
</evidence>
<evidence type="ECO:0000259" key="2">
    <source>
        <dbReference type="Pfam" id="PF06568"/>
    </source>
</evidence>
<evidence type="ECO:0000313" key="3">
    <source>
        <dbReference type="EMBL" id="SCB18239.1"/>
    </source>
</evidence>